<reference evidence="1" key="1">
    <citation type="submission" date="2021-06" db="EMBL/GenBank/DDBJ databases">
        <authorList>
            <person name="Kallberg Y."/>
            <person name="Tangrot J."/>
            <person name="Rosling A."/>
        </authorList>
    </citation>
    <scope>NUCLEOTIDE SEQUENCE</scope>
    <source>
        <strain evidence="1">FL130A</strain>
    </source>
</reference>
<feature type="non-terminal residue" evidence="1">
    <location>
        <position position="1"/>
    </location>
</feature>
<dbReference type="Proteomes" id="UP000789508">
    <property type="component" value="Unassembled WGS sequence"/>
</dbReference>
<evidence type="ECO:0000313" key="2">
    <source>
        <dbReference type="Proteomes" id="UP000789508"/>
    </source>
</evidence>
<keyword evidence="2" id="KW-1185">Reference proteome</keyword>
<comment type="caution">
    <text evidence="1">The sequence shown here is derived from an EMBL/GenBank/DDBJ whole genome shotgun (WGS) entry which is preliminary data.</text>
</comment>
<organism evidence="1 2">
    <name type="scientific">Ambispora leptoticha</name>
    <dbReference type="NCBI Taxonomy" id="144679"/>
    <lineage>
        <taxon>Eukaryota</taxon>
        <taxon>Fungi</taxon>
        <taxon>Fungi incertae sedis</taxon>
        <taxon>Mucoromycota</taxon>
        <taxon>Glomeromycotina</taxon>
        <taxon>Glomeromycetes</taxon>
        <taxon>Archaeosporales</taxon>
        <taxon>Ambisporaceae</taxon>
        <taxon>Ambispora</taxon>
    </lineage>
</organism>
<accession>A0A9N9I7D2</accession>
<sequence>CNDNLEKMLRTIRNIEQLSNIQQDIQKIGVGSSRGICGELFLAHLEDFFKGDISELLMGLLDMTPKEYEQFWQQCKAECIELGTEFPIMRACGQKIII</sequence>
<protein>
    <submittedName>
        <fullName evidence="1">14057_t:CDS:1</fullName>
    </submittedName>
</protein>
<dbReference type="EMBL" id="CAJVPS010026869">
    <property type="protein sequence ID" value="CAG8722611.1"/>
    <property type="molecule type" value="Genomic_DNA"/>
</dbReference>
<name>A0A9N9I7D2_9GLOM</name>
<evidence type="ECO:0000313" key="1">
    <source>
        <dbReference type="EMBL" id="CAG8722611.1"/>
    </source>
</evidence>
<gene>
    <name evidence="1" type="ORF">ALEPTO_LOCUS12310</name>
</gene>
<dbReference type="AlphaFoldDB" id="A0A9N9I7D2"/>
<proteinExistence type="predicted"/>